<proteinExistence type="predicted"/>
<evidence type="ECO:0000313" key="4">
    <source>
        <dbReference type="Proteomes" id="UP001194580"/>
    </source>
</evidence>
<gene>
    <name evidence="3" type="primary">SEC66_2</name>
    <name evidence="3" type="ORF">BGZ95_001472</name>
</gene>
<keyword evidence="4" id="KW-1185">Reference proteome</keyword>
<protein>
    <submittedName>
        <fullName evidence="3">Translocation protein S66</fullName>
    </submittedName>
</protein>
<name>A0AAD4DLX9_9FUNG</name>
<keyword evidence="2" id="KW-0472">Membrane</keyword>
<keyword evidence="2" id="KW-0812">Transmembrane</keyword>
<feature type="compositionally biased region" description="Polar residues" evidence="1">
    <location>
        <begin position="202"/>
        <end position="211"/>
    </location>
</feature>
<dbReference type="Pfam" id="PF09802">
    <property type="entry name" value="Sec66"/>
    <property type="match status" value="1"/>
</dbReference>
<dbReference type="Proteomes" id="UP001194580">
    <property type="component" value="Unassembled WGS sequence"/>
</dbReference>
<evidence type="ECO:0000256" key="1">
    <source>
        <dbReference type="SAM" id="MobiDB-lite"/>
    </source>
</evidence>
<sequence length="224" mass="25732">MGSVLLAITYIGGWILSMRIFGYFWKNRKLAINNAEPWFTENVPKSQYIALLQQSDPEATETQLKTALMRRAIEGVVRVLSMREDKQVLANLVKQGTVGDDIWVEFTLSEKELEQEIMAIVAEANTFKEGWGQTILQAASETLMHEKNKQTEQEMKLKQEEQARQKALKEERKEQTRLTNEKNREARLEKERAKALQDLLTEESNSGNNGNKPVKKPASPKRKK</sequence>
<feature type="transmembrane region" description="Helical" evidence="2">
    <location>
        <begin position="6"/>
        <end position="25"/>
    </location>
</feature>
<comment type="caution">
    <text evidence="3">The sequence shown here is derived from an EMBL/GenBank/DDBJ whole genome shotgun (WGS) entry which is preliminary data.</text>
</comment>
<organism evidence="3 4">
    <name type="scientific">Linnemannia exigua</name>
    <dbReference type="NCBI Taxonomy" id="604196"/>
    <lineage>
        <taxon>Eukaryota</taxon>
        <taxon>Fungi</taxon>
        <taxon>Fungi incertae sedis</taxon>
        <taxon>Mucoromycota</taxon>
        <taxon>Mortierellomycotina</taxon>
        <taxon>Mortierellomycetes</taxon>
        <taxon>Mortierellales</taxon>
        <taxon>Mortierellaceae</taxon>
        <taxon>Linnemannia</taxon>
    </lineage>
</organism>
<dbReference type="GO" id="GO:0031207">
    <property type="term" value="C:Sec62/Sec63 complex"/>
    <property type="evidence" value="ECO:0007669"/>
    <property type="project" value="InterPro"/>
</dbReference>
<dbReference type="PANTHER" id="PTHR28229">
    <property type="entry name" value="TRANSLOCATION PROTEIN SEC66"/>
    <property type="match status" value="1"/>
</dbReference>
<dbReference type="PANTHER" id="PTHR28229:SF1">
    <property type="entry name" value="TRANSLOCATION PROTEIN SEC66"/>
    <property type="match status" value="1"/>
</dbReference>
<feature type="compositionally biased region" description="Basic residues" evidence="1">
    <location>
        <begin position="213"/>
        <end position="224"/>
    </location>
</feature>
<reference evidence="3" key="1">
    <citation type="journal article" date="2020" name="Fungal Divers.">
        <title>Resolving the Mortierellaceae phylogeny through synthesis of multi-gene phylogenetics and phylogenomics.</title>
        <authorList>
            <person name="Vandepol N."/>
            <person name="Liber J."/>
            <person name="Desiro A."/>
            <person name="Na H."/>
            <person name="Kennedy M."/>
            <person name="Barry K."/>
            <person name="Grigoriev I.V."/>
            <person name="Miller A.N."/>
            <person name="O'Donnell K."/>
            <person name="Stajich J.E."/>
            <person name="Bonito G."/>
        </authorList>
    </citation>
    <scope>NUCLEOTIDE SEQUENCE</scope>
    <source>
        <strain evidence="3">NRRL 28262</strain>
    </source>
</reference>
<evidence type="ECO:0000256" key="2">
    <source>
        <dbReference type="SAM" id="Phobius"/>
    </source>
</evidence>
<dbReference type="GO" id="GO:0031204">
    <property type="term" value="P:post-translational protein targeting to membrane, translocation"/>
    <property type="evidence" value="ECO:0007669"/>
    <property type="project" value="InterPro"/>
</dbReference>
<evidence type="ECO:0000313" key="3">
    <source>
        <dbReference type="EMBL" id="KAG0281618.1"/>
    </source>
</evidence>
<dbReference type="AlphaFoldDB" id="A0AAD4DLX9"/>
<feature type="region of interest" description="Disordered" evidence="1">
    <location>
        <begin position="147"/>
        <end position="224"/>
    </location>
</feature>
<dbReference type="InterPro" id="IPR018624">
    <property type="entry name" value="Sec66"/>
</dbReference>
<keyword evidence="2" id="KW-1133">Transmembrane helix</keyword>
<accession>A0AAD4DLX9</accession>
<dbReference type="EMBL" id="JAAAIL010000013">
    <property type="protein sequence ID" value="KAG0281618.1"/>
    <property type="molecule type" value="Genomic_DNA"/>
</dbReference>
<feature type="compositionally biased region" description="Basic and acidic residues" evidence="1">
    <location>
        <begin position="147"/>
        <end position="195"/>
    </location>
</feature>